<evidence type="ECO:0000256" key="1">
    <source>
        <dbReference type="SAM" id="MobiDB-lite"/>
    </source>
</evidence>
<reference evidence="2 3" key="1">
    <citation type="submission" date="2019-03" db="EMBL/GenBank/DDBJ databases">
        <title>First draft genome of Liparis tanakae, snailfish: a comprehensive survey of snailfish specific genes.</title>
        <authorList>
            <person name="Kim W."/>
            <person name="Song I."/>
            <person name="Jeong J.-H."/>
            <person name="Kim D."/>
            <person name="Kim S."/>
            <person name="Ryu S."/>
            <person name="Song J.Y."/>
            <person name="Lee S.K."/>
        </authorList>
    </citation>
    <scope>NUCLEOTIDE SEQUENCE [LARGE SCALE GENOMIC DNA]</scope>
    <source>
        <tissue evidence="2">Muscle</tissue>
    </source>
</reference>
<name>A0A4Z2HV58_9TELE</name>
<accession>A0A4Z2HV58</accession>
<comment type="caution">
    <text evidence="2">The sequence shown here is derived from an EMBL/GenBank/DDBJ whole genome shotgun (WGS) entry which is preliminary data.</text>
</comment>
<dbReference type="AlphaFoldDB" id="A0A4Z2HV58"/>
<evidence type="ECO:0000313" key="3">
    <source>
        <dbReference type="Proteomes" id="UP000314294"/>
    </source>
</evidence>
<feature type="compositionally biased region" description="Polar residues" evidence="1">
    <location>
        <begin position="35"/>
        <end position="51"/>
    </location>
</feature>
<proteinExistence type="predicted"/>
<dbReference type="EMBL" id="SRLO01000183">
    <property type="protein sequence ID" value="TNN68894.1"/>
    <property type="molecule type" value="Genomic_DNA"/>
</dbReference>
<keyword evidence="3" id="KW-1185">Reference proteome</keyword>
<sequence length="104" mass="12139">MSLHDGDTEKDKTRKREEKKEDHHALRENEDENTQRVASGFTCTINRQEGPTTDKCPCGDTELQTRQPQHDHNETTSPAVQHRQLEVKNEEEQKRVRRAEGYRG</sequence>
<feature type="compositionally biased region" description="Basic and acidic residues" evidence="1">
    <location>
        <begin position="1"/>
        <end position="28"/>
    </location>
</feature>
<evidence type="ECO:0000313" key="2">
    <source>
        <dbReference type="EMBL" id="TNN68894.1"/>
    </source>
</evidence>
<feature type="compositionally biased region" description="Basic and acidic residues" evidence="1">
    <location>
        <begin position="83"/>
        <end position="104"/>
    </location>
</feature>
<protein>
    <submittedName>
        <fullName evidence="2">Uncharacterized protein</fullName>
    </submittedName>
</protein>
<organism evidence="2 3">
    <name type="scientific">Liparis tanakae</name>
    <name type="common">Tanaka's snailfish</name>
    <dbReference type="NCBI Taxonomy" id="230148"/>
    <lineage>
        <taxon>Eukaryota</taxon>
        <taxon>Metazoa</taxon>
        <taxon>Chordata</taxon>
        <taxon>Craniata</taxon>
        <taxon>Vertebrata</taxon>
        <taxon>Euteleostomi</taxon>
        <taxon>Actinopterygii</taxon>
        <taxon>Neopterygii</taxon>
        <taxon>Teleostei</taxon>
        <taxon>Neoteleostei</taxon>
        <taxon>Acanthomorphata</taxon>
        <taxon>Eupercaria</taxon>
        <taxon>Perciformes</taxon>
        <taxon>Cottioidei</taxon>
        <taxon>Cottales</taxon>
        <taxon>Liparidae</taxon>
        <taxon>Liparis</taxon>
    </lineage>
</organism>
<feature type="region of interest" description="Disordered" evidence="1">
    <location>
        <begin position="1"/>
        <end position="104"/>
    </location>
</feature>
<dbReference type="Proteomes" id="UP000314294">
    <property type="component" value="Unassembled WGS sequence"/>
</dbReference>
<gene>
    <name evidence="2" type="ORF">EYF80_020929</name>
</gene>